<dbReference type="OrthoDB" id="2190769at2759"/>
<name>C4VAK7_VAIC1</name>
<proteinExistence type="predicted"/>
<dbReference type="KEGG" id="nce:NCER_101696"/>
<dbReference type="VEuPathDB" id="MicrosporidiaDB:NCER_101696"/>
<dbReference type="EMBL" id="ACOL01000236">
    <property type="protein sequence ID" value="EEQ81747.1"/>
    <property type="molecule type" value="Genomic_DNA"/>
</dbReference>
<dbReference type="Proteomes" id="UP000009082">
    <property type="component" value="Unassembled WGS sequence"/>
</dbReference>
<organism evidence="2">
    <name type="scientific">Vairimorpha ceranae (strain BRL01)</name>
    <name type="common">Microsporidian parasite</name>
    <name type="synonym">Nosema ceranae</name>
    <dbReference type="NCBI Taxonomy" id="578460"/>
    <lineage>
        <taxon>Eukaryota</taxon>
        <taxon>Fungi</taxon>
        <taxon>Fungi incertae sedis</taxon>
        <taxon>Microsporidia</taxon>
        <taxon>Nosematidae</taxon>
        <taxon>Vairimorpha</taxon>
    </lineage>
</organism>
<reference evidence="2" key="1">
    <citation type="journal article" date="2009" name="PLoS Pathog.">
        <title>Genomic analyses of the microsporidian Nosema ceranae, an emergent pathogen of honey bees.</title>
        <authorList>
            <person name="Cornman R.S."/>
            <person name="Chen Y.P."/>
            <person name="Schatz M.C."/>
            <person name="Street C."/>
            <person name="Zhao Y."/>
            <person name="Desany B."/>
            <person name="Egholm M."/>
            <person name="Hutchison S."/>
            <person name="Pettis J.S."/>
            <person name="Lipkin W.I."/>
            <person name="Evans J.D."/>
        </authorList>
    </citation>
    <scope>NUCLEOTIDE SEQUENCE [LARGE SCALE GENOMIC DNA]</scope>
    <source>
        <strain evidence="2">BRL01</strain>
    </source>
</reference>
<gene>
    <name evidence="1" type="ORF">NCER_101696</name>
</gene>
<sequence>MYTQNTFIFFIIKMCTQNKFFEYFHALFMRSDFLFKLPFCNSSTLKKIIPNALLFGTFYKNSMVDKSLIENICKSAVVLSVYPIQKNKKACLDKYEGIIKDYNFWYLTLVKKNSIVYIPTFKIYNMNIEIFN</sequence>
<dbReference type="AlphaFoldDB" id="C4VAK7"/>
<protein>
    <submittedName>
        <fullName evidence="1">Uncharacterized protein</fullName>
    </submittedName>
</protein>
<evidence type="ECO:0000313" key="2">
    <source>
        <dbReference type="Proteomes" id="UP000009082"/>
    </source>
</evidence>
<dbReference type="InParanoid" id="C4VAK7"/>
<dbReference type="HOGENOM" id="CLU_1917649_0_0_1"/>
<accession>C4VAK7</accession>
<evidence type="ECO:0000313" key="1">
    <source>
        <dbReference type="EMBL" id="EEQ81747.1"/>
    </source>
</evidence>